<dbReference type="Proteomes" id="UP000005954">
    <property type="component" value="Unassembled WGS sequence"/>
</dbReference>
<feature type="transmembrane region" description="Helical" evidence="2">
    <location>
        <begin position="7"/>
        <end position="23"/>
    </location>
</feature>
<comment type="caution">
    <text evidence="4">The sequence shown here is derived from an EMBL/GenBank/DDBJ whole genome shotgun (WGS) entry which is preliminary data.</text>
</comment>
<reference evidence="4 5" key="1">
    <citation type="submission" date="2005-12" db="EMBL/GenBank/DDBJ databases">
        <authorList>
            <person name="Moran M.A."/>
            <person name="Ferriera S."/>
            <person name="Johnson J."/>
            <person name="Kravitz S."/>
            <person name="Halpern A."/>
            <person name="Remington K."/>
            <person name="Beeson K."/>
            <person name="Tran B."/>
            <person name="Rogers Y.-H."/>
            <person name="Friedman R."/>
            <person name="Venter J.C."/>
        </authorList>
    </citation>
    <scope>NUCLEOTIDE SEQUENCE [LARGE SCALE GENOMIC DNA]</scope>
    <source>
        <strain evidence="5">ATCC BAA-591 / DSM 15170 / ISM</strain>
    </source>
</reference>
<evidence type="ECO:0000259" key="3">
    <source>
        <dbReference type="Pfam" id="PF01266"/>
    </source>
</evidence>
<dbReference type="GO" id="GO:0005737">
    <property type="term" value="C:cytoplasm"/>
    <property type="evidence" value="ECO:0007669"/>
    <property type="project" value="TreeGrafter"/>
</dbReference>
<gene>
    <name evidence="4" type="ORF">ISM_07150</name>
</gene>
<evidence type="ECO:0000313" key="5">
    <source>
        <dbReference type="Proteomes" id="UP000005954"/>
    </source>
</evidence>
<sequence>MNTPAKIIVIGAGICGLSAAIWLRRDGHEVTLIDREGPGAGASYGNAGLLAQWAIAPINSPGIIRQGIKSLADPNAPLFLQYSYLPRLLPWLLRYVAQGTDTRTQRMAAGLHNLLHDSVEQHRALTQGTAAARFVTDSDLSYAYADRAAYARDSYAWAIKRNAGYVPELIEGAAVQEAEPMLGANIGCLAVLRNQGHIANPGAYMKALAEVFQAEGGRFLVATAKDITLRDGRVTAVETDQGTLPCDHAVVTAGIWSKPILRKLGIKLPLEAERGYHLHLKSPSHVPNNPIMVAGKCAFNPMEHGLRCTSAVELAHVDAPRSPKPFALIRRYLSELFPDLQYELAEEWMGHRPSTPDSLPLIGQRGATGLHLGFGHQHVGLTGGPKTGRWIADMIAGRKPNGDMSYYDPARFD</sequence>
<evidence type="ECO:0000256" key="1">
    <source>
        <dbReference type="ARBA" id="ARBA00023002"/>
    </source>
</evidence>
<dbReference type="SUPFAM" id="SSF54373">
    <property type="entry name" value="FAD-linked reductases, C-terminal domain"/>
    <property type="match status" value="1"/>
</dbReference>
<dbReference type="OrthoDB" id="9805337at2"/>
<dbReference type="EMBL" id="AALY01000001">
    <property type="protein sequence ID" value="EAP78053.1"/>
    <property type="molecule type" value="Genomic_DNA"/>
</dbReference>
<keyword evidence="1" id="KW-0560">Oxidoreductase</keyword>
<dbReference type="RefSeq" id="WP_009813454.1">
    <property type="nucleotide sequence ID" value="NZ_CH724156.1"/>
</dbReference>
<dbReference type="AlphaFoldDB" id="A3SL22"/>
<dbReference type="eggNOG" id="COG0665">
    <property type="taxonomic scope" value="Bacteria"/>
</dbReference>
<dbReference type="STRING" id="89187.ISM_07150"/>
<dbReference type="PANTHER" id="PTHR13847:SF289">
    <property type="entry name" value="GLYCINE OXIDASE"/>
    <property type="match status" value="1"/>
</dbReference>
<name>A3SL22_ROSNI</name>
<feature type="domain" description="FAD dependent oxidoreductase" evidence="3">
    <location>
        <begin position="6"/>
        <end position="394"/>
    </location>
</feature>
<keyword evidence="5" id="KW-1185">Reference proteome</keyword>
<dbReference type="GO" id="GO:0016491">
    <property type="term" value="F:oxidoreductase activity"/>
    <property type="evidence" value="ECO:0007669"/>
    <property type="project" value="UniProtKB-KW"/>
</dbReference>
<dbReference type="HOGENOM" id="CLU_007884_9_0_5"/>
<accession>A3SL22</accession>
<keyword evidence="2" id="KW-0472">Membrane</keyword>
<organism evidence="4 5">
    <name type="scientific">Roseovarius nubinhibens (strain ATCC BAA-591 / DSM 15170 / ISM)</name>
    <dbReference type="NCBI Taxonomy" id="89187"/>
    <lineage>
        <taxon>Bacteria</taxon>
        <taxon>Pseudomonadati</taxon>
        <taxon>Pseudomonadota</taxon>
        <taxon>Alphaproteobacteria</taxon>
        <taxon>Rhodobacterales</taxon>
        <taxon>Roseobacteraceae</taxon>
        <taxon>Roseovarius</taxon>
    </lineage>
</organism>
<dbReference type="Pfam" id="PF01266">
    <property type="entry name" value="DAO"/>
    <property type="match status" value="1"/>
</dbReference>
<dbReference type="SUPFAM" id="SSF51905">
    <property type="entry name" value="FAD/NAD(P)-binding domain"/>
    <property type="match status" value="1"/>
</dbReference>
<proteinExistence type="predicted"/>
<dbReference type="Gene3D" id="3.50.50.60">
    <property type="entry name" value="FAD/NAD(P)-binding domain"/>
    <property type="match status" value="2"/>
</dbReference>
<dbReference type="InterPro" id="IPR036188">
    <property type="entry name" value="FAD/NAD-bd_sf"/>
</dbReference>
<dbReference type="InterPro" id="IPR006076">
    <property type="entry name" value="FAD-dep_OxRdtase"/>
</dbReference>
<evidence type="ECO:0000313" key="4">
    <source>
        <dbReference type="EMBL" id="EAP78053.1"/>
    </source>
</evidence>
<evidence type="ECO:0000256" key="2">
    <source>
        <dbReference type="SAM" id="Phobius"/>
    </source>
</evidence>
<keyword evidence="2" id="KW-0812">Transmembrane</keyword>
<dbReference type="PANTHER" id="PTHR13847">
    <property type="entry name" value="SARCOSINE DEHYDROGENASE-RELATED"/>
    <property type="match status" value="1"/>
</dbReference>
<dbReference type="Gene3D" id="3.30.9.10">
    <property type="entry name" value="D-Amino Acid Oxidase, subunit A, domain 2"/>
    <property type="match status" value="1"/>
</dbReference>
<keyword evidence="2" id="KW-1133">Transmembrane helix</keyword>
<protein>
    <submittedName>
        <fullName evidence="4">Oxidoreductase, FAD-binding protein</fullName>
    </submittedName>
</protein>